<evidence type="ECO:0000259" key="1">
    <source>
        <dbReference type="Pfam" id="PF00561"/>
    </source>
</evidence>
<name>J7S631_HUIN7</name>
<dbReference type="Gene3D" id="3.40.50.1820">
    <property type="entry name" value="alpha/beta hydrolase"/>
    <property type="match status" value="1"/>
</dbReference>
<proteinExistence type="predicted"/>
<dbReference type="GeneID" id="34525868"/>
<organism evidence="2 3">
    <name type="scientific">Huiozyma naganishii (strain ATCC MYA-139 / BCRC 22969 / CBS 8797 / KCTC 17520 / NBRC 10181 / NCYC 3082 / Yp74L-3)</name>
    <name type="common">Yeast</name>
    <name type="synonym">Kazachstania naganishii</name>
    <dbReference type="NCBI Taxonomy" id="1071383"/>
    <lineage>
        <taxon>Eukaryota</taxon>
        <taxon>Fungi</taxon>
        <taxon>Dikarya</taxon>
        <taxon>Ascomycota</taxon>
        <taxon>Saccharomycotina</taxon>
        <taxon>Saccharomycetes</taxon>
        <taxon>Saccharomycetales</taxon>
        <taxon>Saccharomycetaceae</taxon>
        <taxon>Huiozyma</taxon>
    </lineage>
</organism>
<dbReference type="RefSeq" id="XP_022464425.1">
    <property type="nucleotide sequence ID" value="XM_022607872.1"/>
</dbReference>
<dbReference type="OrthoDB" id="449382at2759"/>
<dbReference type="OMA" id="KNAIYQP"/>
<dbReference type="HOGENOM" id="CLU_891560_0_0_1"/>
<dbReference type="KEGG" id="kng:KNAG_0D04330"/>
<dbReference type="EMBL" id="HE978317">
    <property type="protein sequence ID" value="CCK70179.1"/>
    <property type="molecule type" value="Genomic_DNA"/>
</dbReference>
<dbReference type="Proteomes" id="UP000006310">
    <property type="component" value="Chromosome 4"/>
</dbReference>
<reference evidence="3" key="2">
    <citation type="submission" date="2012-08" db="EMBL/GenBank/DDBJ databases">
        <title>Genome sequence of Kazachstania naganishii.</title>
        <authorList>
            <person name="Gordon J.L."/>
            <person name="Armisen D."/>
            <person name="Proux-Wera E."/>
            <person name="OhEigeartaigh S.S."/>
            <person name="Byrne K.P."/>
            <person name="Wolfe K.H."/>
        </authorList>
    </citation>
    <scope>NUCLEOTIDE SEQUENCE [LARGE SCALE GENOMIC DNA]</scope>
    <source>
        <strain evidence="3">ATCC MYA-139 / BCRC 22969 / CBS 8797 / CCRC 22969 / KCTC 17520 / NBRC 10181 / NCYC 3082</strain>
    </source>
</reference>
<evidence type="ECO:0000313" key="2">
    <source>
        <dbReference type="EMBL" id="CCK70179.1"/>
    </source>
</evidence>
<dbReference type="STRING" id="1071383.J7S631"/>
<dbReference type="eggNOG" id="KOG4667">
    <property type="taxonomic scope" value="Eukaryota"/>
</dbReference>
<protein>
    <recommendedName>
        <fullName evidence="1">AB hydrolase-1 domain-containing protein</fullName>
    </recommendedName>
</protein>
<reference evidence="2 3" key="1">
    <citation type="journal article" date="2011" name="Proc. Natl. Acad. Sci. U.S.A.">
        <title>Evolutionary erosion of yeast sex chromosomes by mating-type switching accidents.</title>
        <authorList>
            <person name="Gordon J.L."/>
            <person name="Armisen D."/>
            <person name="Proux-Wera E."/>
            <person name="Oheigeartaigh S.S."/>
            <person name="Byrne K.P."/>
            <person name="Wolfe K.H."/>
        </authorList>
    </citation>
    <scope>NUCLEOTIDE SEQUENCE [LARGE SCALE GENOMIC DNA]</scope>
    <source>
        <strain evidence="3">ATCC MYA-139 / BCRC 22969 / CBS 8797 / CCRC 22969 / KCTC 17520 / NBRC 10181 / NCYC 3082</strain>
    </source>
</reference>
<gene>
    <name evidence="2" type="primary">KNAG0D04330</name>
    <name evidence="2" type="ordered locus">KNAG_0D04330</name>
</gene>
<keyword evidence="3" id="KW-1185">Reference proteome</keyword>
<dbReference type="SUPFAM" id="SSF53474">
    <property type="entry name" value="alpha/beta-Hydrolases"/>
    <property type="match status" value="1"/>
</dbReference>
<dbReference type="PANTHER" id="PTHR42886">
    <property type="entry name" value="RE40534P-RELATED"/>
    <property type="match status" value="1"/>
</dbReference>
<dbReference type="InterPro" id="IPR029058">
    <property type="entry name" value="AB_hydrolase_fold"/>
</dbReference>
<accession>J7S631</accession>
<sequence>MTGKSYIEADADLSYRKVSGKEVAHLVLEDNEDFVFIRSKKYHKGNGLGAIISWPEITHPNTVTQTVILVHGHLSHKNAIYQPDMAAKLSSLGYCVIRFDFRNQGDSEDNRDALLGRTLPQDFQDLDTIVRSLSAKRVYRGLELSLAAVIAHSRGVLVMFHYFNEHNRQRVPLLVNCCGRFGSAKILERYDRVFPSWRGDHGFTAKTFRFGQYTDYWVSEAEIMSTAQVDTRQFTRLDHGTKVLLIYCQCDAVIPESDGIQYRNMFRLAHYDTNFCEIPFADHNFYGLPGDKNSYGLPLKRNKVNYASLVLETLLPHLPPQMKPEKRTPPL</sequence>
<dbReference type="InterPro" id="IPR000073">
    <property type="entry name" value="AB_hydrolase_1"/>
</dbReference>
<dbReference type="AlphaFoldDB" id="J7S631"/>
<evidence type="ECO:0000313" key="3">
    <source>
        <dbReference type="Proteomes" id="UP000006310"/>
    </source>
</evidence>
<feature type="domain" description="AB hydrolase-1" evidence="1">
    <location>
        <begin position="66"/>
        <end position="197"/>
    </location>
</feature>
<dbReference type="PANTHER" id="PTHR42886:SF53">
    <property type="entry name" value="ALPHA_BETA-HYDROLASES SUPERFAMILY PROTEIN"/>
    <property type="match status" value="1"/>
</dbReference>
<dbReference type="Pfam" id="PF00561">
    <property type="entry name" value="Abhydrolase_1"/>
    <property type="match status" value="1"/>
</dbReference>